<protein>
    <recommendedName>
        <fullName evidence="5">Reverse transcriptase Ty1/copia-type domain-containing protein</fullName>
    </recommendedName>
</protein>
<dbReference type="Pfam" id="PF13961">
    <property type="entry name" value="DUF4219"/>
    <property type="match status" value="1"/>
</dbReference>
<reference evidence="3 4" key="1">
    <citation type="journal article" date="2021" name="Commun. Biol.">
        <title>The genome of Shorea leprosula (Dipterocarpaceae) highlights the ecological relevance of drought in aseasonal tropical rainforests.</title>
        <authorList>
            <person name="Ng K.K.S."/>
            <person name="Kobayashi M.J."/>
            <person name="Fawcett J.A."/>
            <person name="Hatakeyama M."/>
            <person name="Paape T."/>
            <person name="Ng C.H."/>
            <person name="Ang C.C."/>
            <person name="Tnah L.H."/>
            <person name="Lee C.T."/>
            <person name="Nishiyama T."/>
            <person name="Sese J."/>
            <person name="O'Brien M.J."/>
            <person name="Copetti D."/>
            <person name="Mohd Noor M.I."/>
            <person name="Ong R.C."/>
            <person name="Putra M."/>
            <person name="Sireger I.Z."/>
            <person name="Indrioko S."/>
            <person name="Kosugi Y."/>
            <person name="Izuno A."/>
            <person name="Isagi Y."/>
            <person name="Lee S.L."/>
            <person name="Shimizu K.K."/>
        </authorList>
    </citation>
    <scope>NUCLEOTIDE SEQUENCE [LARGE SCALE GENOMIC DNA]</scope>
    <source>
        <strain evidence="3">214</strain>
    </source>
</reference>
<dbReference type="InterPro" id="IPR013103">
    <property type="entry name" value="RVT_2"/>
</dbReference>
<sequence length="476" mass="54560">MEPSNFTPKTPCFIGQNYFAWSVKMKAYLRAFDLWDVVENDKEPAALLENPTWNQIKRHTEESTKRPEVQCRECKKVGHVERVYKQQTDHVQQAKVAEIVDEDEKKLFMASKVEKNCIATVNDNKKVIGVKWGYKVKLNPNGSINKHKARLVVKGCSQLLGVDFCETFALVARFDTIRLLLALATQKCWFVYQPHVKSTFFNGYLKEEIHVEQPDGFVKAGTENKVYLLKKALYGLKQAPRAWYSIIDEHLLKLDFVKSLTKVTLYVKEEGTDLLIFTIYVDDFLITGGNEMLIQQFKVEMKEFEMNDLGKMSYFSRMEISQTSQGIFLCQKKYANEILNQFAMANCKTVSTPMVPCEKLRIDDGAAKIDAGSYKKQDLVAKSTTEVKYVAASLVADQAMWFRKLMNDLKQPQIHPTELFCDNLSTVAIVKNHVLHGTTKHIKVKYHSIKEVVSEGEVQVLHCNSDDQIRIAQVQI</sequence>
<comment type="caution">
    <text evidence="3">The sequence shown here is derived from an EMBL/GenBank/DDBJ whole genome shotgun (WGS) entry which is preliminary data.</text>
</comment>
<dbReference type="EMBL" id="BPVZ01000092">
    <property type="protein sequence ID" value="GKV31755.1"/>
    <property type="molecule type" value="Genomic_DNA"/>
</dbReference>
<feature type="domain" description="Reverse transcriptase Ty1/copia-type" evidence="1">
    <location>
        <begin position="122"/>
        <end position="355"/>
    </location>
</feature>
<dbReference type="Pfam" id="PF07727">
    <property type="entry name" value="RVT_2"/>
    <property type="match status" value="1"/>
</dbReference>
<evidence type="ECO:0000313" key="4">
    <source>
        <dbReference type="Proteomes" id="UP001054252"/>
    </source>
</evidence>
<dbReference type="Proteomes" id="UP001054252">
    <property type="component" value="Unassembled WGS sequence"/>
</dbReference>
<gene>
    <name evidence="3" type="ORF">SLEP1_g40423</name>
</gene>
<evidence type="ECO:0000313" key="3">
    <source>
        <dbReference type="EMBL" id="GKV31755.1"/>
    </source>
</evidence>
<accession>A0AAV5L3Y3</accession>
<dbReference type="AlphaFoldDB" id="A0AAV5L3Y3"/>
<dbReference type="SUPFAM" id="SSF56672">
    <property type="entry name" value="DNA/RNA polymerases"/>
    <property type="match status" value="1"/>
</dbReference>
<proteinExistence type="predicted"/>
<name>A0AAV5L3Y3_9ROSI</name>
<keyword evidence="4" id="KW-1185">Reference proteome</keyword>
<evidence type="ECO:0000259" key="1">
    <source>
        <dbReference type="Pfam" id="PF07727"/>
    </source>
</evidence>
<dbReference type="PANTHER" id="PTHR11439:SF483">
    <property type="entry name" value="PEPTIDE SYNTHASE GLIP-LIKE, PUTATIVE (AFU_ORTHOLOGUE AFUA_3G12920)-RELATED"/>
    <property type="match status" value="1"/>
</dbReference>
<dbReference type="InterPro" id="IPR043502">
    <property type="entry name" value="DNA/RNA_pol_sf"/>
</dbReference>
<dbReference type="CDD" id="cd09272">
    <property type="entry name" value="RNase_HI_RT_Ty1"/>
    <property type="match status" value="1"/>
</dbReference>
<feature type="domain" description="DUF4219" evidence="2">
    <location>
        <begin position="15"/>
        <end position="39"/>
    </location>
</feature>
<dbReference type="InterPro" id="IPR025314">
    <property type="entry name" value="DUF4219"/>
</dbReference>
<organism evidence="3 4">
    <name type="scientific">Rubroshorea leprosula</name>
    <dbReference type="NCBI Taxonomy" id="152421"/>
    <lineage>
        <taxon>Eukaryota</taxon>
        <taxon>Viridiplantae</taxon>
        <taxon>Streptophyta</taxon>
        <taxon>Embryophyta</taxon>
        <taxon>Tracheophyta</taxon>
        <taxon>Spermatophyta</taxon>
        <taxon>Magnoliopsida</taxon>
        <taxon>eudicotyledons</taxon>
        <taxon>Gunneridae</taxon>
        <taxon>Pentapetalae</taxon>
        <taxon>rosids</taxon>
        <taxon>malvids</taxon>
        <taxon>Malvales</taxon>
        <taxon>Dipterocarpaceae</taxon>
        <taxon>Rubroshorea</taxon>
    </lineage>
</organism>
<evidence type="ECO:0000259" key="2">
    <source>
        <dbReference type="Pfam" id="PF13961"/>
    </source>
</evidence>
<evidence type="ECO:0008006" key="5">
    <source>
        <dbReference type="Google" id="ProtNLM"/>
    </source>
</evidence>
<dbReference type="PANTHER" id="PTHR11439">
    <property type="entry name" value="GAG-POL-RELATED RETROTRANSPOSON"/>
    <property type="match status" value="1"/>
</dbReference>